<dbReference type="InterPro" id="IPR017451">
    <property type="entry name" value="F-box-assoc_interact_dom"/>
</dbReference>
<dbReference type="SMART" id="SM00256">
    <property type="entry name" value="FBOX"/>
    <property type="match status" value="1"/>
</dbReference>
<gene>
    <name evidence="2" type="ORF">TAV2_LOCUS5532</name>
</gene>
<dbReference type="PANTHER" id="PTHR31111">
    <property type="entry name" value="BNAA05G37150D PROTEIN-RELATED"/>
    <property type="match status" value="1"/>
</dbReference>
<accession>A0AAU9RR54</accession>
<dbReference type="Gene3D" id="1.20.1280.50">
    <property type="match status" value="1"/>
</dbReference>
<dbReference type="Pfam" id="PF00646">
    <property type="entry name" value="F-box"/>
    <property type="match status" value="1"/>
</dbReference>
<protein>
    <recommendedName>
        <fullName evidence="1">F-box domain-containing protein</fullName>
    </recommendedName>
</protein>
<evidence type="ECO:0000259" key="1">
    <source>
        <dbReference type="PROSITE" id="PS50181"/>
    </source>
</evidence>
<dbReference type="InterPro" id="IPR001810">
    <property type="entry name" value="F-box_dom"/>
</dbReference>
<evidence type="ECO:0000313" key="3">
    <source>
        <dbReference type="Proteomes" id="UP000836841"/>
    </source>
</evidence>
<dbReference type="Pfam" id="PF08268">
    <property type="entry name" value="FBA_3"/>
    <property type="match status" value="1"/>
</dbReference>
<name>A0AAU9RR54_THLAR</name>
<dbReference type="PANTHER" id="PTHR31111:SF111">
    <property type="entry name" value="F-BOX DOMAIN-CONTAINING PROTEIN"/>
    <property type="match status" value="1"/>
</dbReference>
<dbReference type="AlphaFoldDB" id="A0AAU9RR54"/>
<dbReference type="SUPFAM" id="SSF81383">
    <property type="entry name" value="F-box domain"/>
    <property type="match status" value="1"/>
</dbReference>
<reference evidence="2 3" key="1">
    <citation type="submission" date="2022-03" db="EMBL/GenBank/DDBJ databases">
        <authorList>
            <person name="Nunn A."/>
            <person name="Chopra R."/>
            <person name="Nunn A."/>
            <person name="Contreras Garrido A."/>
        </authorList>
    </citation>
    <scope>NUCLEOTIDE SEQUENCE [LARGE SCALE GENOMIC DNA]</scope>
</reference>
<dbReference type="PROSITE" id="PS50181">
    <property type="entry name" value="FBOX"/>
    <property type="match status" value="1"/>
</dbReference>
<feature type="domain" description="F-box" evidence="1">
    <location>
        <begin position="12"/>
        <end position="58"/>
    </location>
</feature>
<keyword evidence="3" id="KW-1185">Reference proteome</keyword>
<dbReference type="InterPro" id="IPR036047">
    <property type="entry name" value="F-box-like_dom_sf"/>
</dbReference>
<dbReference type="NCBIfam" id="TIGR01640">
    <property type="entry name" value="F_box_assoc_1"/>
    <property type="match status" value="1"/>
</dbReference>
<organism evidence="2 3">
    <name type="scientific">Thlaspi arvense</name>
    <name type="common">Field penny-cress</name>
    <dbReference type="NCBI Taxonomy" id="13288"/>
    <lineage>
        <taxon>Eukaryota</taxon>
        <taxon>Viridiplantae</taxon>
        <taxon>Streptophyta</taxon>
        <taxon>Embryophyta</taxon>
        <taxon>Tracheophyta</taxon>
        <taxon>Spermatophyta</taxon>
        <taxon>Magnoliopsida</taxon>
        <taxon>eudicotyledons</taxon>
        <taxon>Gunneridae</taxon>
        <taxon>Pentapetalae</taxon>
        <taxon>rosids</taxon>
        <taxon>malvids</taxon>
        <taxon>Brassicales</taxon>
        <taxon>Brassicaceae</taxon>
        <taxon>Thlaspideae</taxon>
        <taxon>Thlaspi</taxon>
    </lineage>
</organism>
<proteinExistence type="predicted"/>
<dbReference type="InterPro" id="IPR013187">
    <property type="entry name" value="F-box-assoc_dom_typ3"/>
</dbReference>
<dbReference type="Proteomes" id="UP000836841">
    <property type="component" value="Chromosome 2"/>
</dbReference>
<sequence>MKLKKQCMKLSRDHFDQIPDDLAVDILSRLSGKSLMKLRYVSKFWFSIIRSQRLIDSFIPRSLKRGSRFLIAFNNCEFVVKKTDMRLFFFTVSDDEGENKSSPSSLVASLDMTIPSTVDYHYTRGSANDDAKKLTYKYLGYDPIDDQYKAMCMTVSRRGHHGGDVEHKVLTLGGGRGDVKTLSWRIMEDNTEPYVPYTKGTCINGIVYYGATRPNTNGVIVCFDVRFEKISLMNPPLNIKSWEVGTSLINYKGKVAIIHTTPLRDSYEIIVWILENVKTHEWSKKTRFFPHSSSDTIDMSSYSFIGINETREIILAPKLMPRNLEAFYIFYFDLTSQGIRRVRVEGLADDEEFKRHYGIGNNGSCPVSISSEHFENITFF</sequence>
<dbReference type="EMBL" id="OU466858">
    <property type="protein sequence ID" value="CAH2048196.1"/>
    <property type="molecule type" value="Genomic_DNA"/>
</dbReference>
<evidence type="ECO:0000313" key="2">
    <source>
        <dbReference type="EMBL" id="CAH2048196.1"/>
    </source>
</evidence>